<protein>
    <recommendedName>
        <fullName evidence="8">Outer membrane protein assembly factor BamA</fullName>
    </recommendedName>
</protein>
<evidence type="ECO:0000313" key="12">
    <source>
        <dbReference type="Proteomes" id="UP000075359"/>
    </source>
</evidence>
<feature type="chain" id="PRO_5007578448" description="Outer membrane protein assembly factor BamA" evidence="9">
    <location>
        <begin position="20"/>
        <end position="791"/>
    </location>
</feature>
<dbReference type="STRING" id="1630136.AS592_06120"/>
<dbReference type="PANTHER" id="PTHR12815:SF23">
    <property type="entry name" value="OUTER MEMBRANE PROTEIN ASSEMBLY FACTOR BAMA"/>
    <property type="match status" value="1"/>
</dbReference>
<accession>A0A151CFR3</accession>
<comment type="caution">
    <text evidence="11">The sequence shown here is derived from an EMBL/GenBank/DDBJ whole genome shotgun (WGS) entry which is preliminary data.</text>
</comment>
<evidence type="ECO:0000313" key="11">
    <source>
        <dbReference type="EMBL" id="KYJ86368.1"/>
    </source>
</evidence>
<keyword evidence="5" id="KW-0677">Repeat</keyword>
<keyword evidence="12" id="KW-1185">Reference proteome</keyword>
<dbReference type="Gene3D" id="3.10.20.310">
    <property type="entry name" value="membrane protein fhac"/>
    <property type="match status" value="5"/>
</dbReference>
<feature type="signal peptide" evidence="9">
    <location>
        <begin position="1"/>
        <end position="19"/>
    </location>
</feature>
<keyword evidence="4 9" id="KW-0732">Signal</keyword>
<dbReference type="AlphaFoldDB" id="A0A151CFR3"/>
<dbReference type="InterPro" id="IPR034746">
    <property type="entry name" value="POTRA"/>
</dbReference>
<organism evidence="11 12">
    <name type="scientific">Sulfurovum riftiae</name>
    <dbReference type="NCBI Taxonomy" id="1630136"/>
    <lineage>
        <taxon>Bacteria</taxon>
        <taxon>Pseudomonadati</taxon>
        <taxon>Campylobacterota</taxon>
        <taxon>Epsilonproteobacteria</taxon>
        <taxon>Campylobacterales</taxon>
        <taxon>Sulfurovaceae</taxon>
        <taxon>Sulfurovum</taxon>
    </lineage>
</organism>
<feature type="domain" description="POTRA" evidence="10">
    <location>
        <begin position="343"/>
        <end position="415"/>
    </location>
</feature>
<dbReference type="PIRSF" id="PIRSF006076">
    <property type="entry name" value="OM_assembly_OMP85"/>
    <property type="match status" value="1"/>
</dbReference>
<keyword evidence="2" id="KW-1134">Transmembrane beta strand</keyword>
<evidence type="ECO:0000256" key="5">
    <source>
        <dbReference type="ARBA" id="ARBA00022737"/>
    </source>
</evidence>
<proteinExistence type="predicted"/>
<keyword evidence="3" id="KW-0812">Transmembrane</keyword>
<dbReference type="InterPro" id="IPR023707">
    <property type="entry name" value="OM_assembly_BamA"/>
</dbReference>
<evidence type="ECO:0000256" key="4">
    <source>
        <dbReference type="ARBA" id="ARBA00022729"/>
    </source>
</evidence>
<dbReference type="NCBIfam" id="TIGR03303">
    <property type="entry name" value="OM_YaeT"/>
    <property type="match status" value="1"/>
</dbReference>
<evidence type="ECO:0000256" key="9">
    <source>
        <dbReference type="SAM" id="SignalP"/>
    </source>
</evidence>
<feature type="domain" description="POTRA" evidence="10">
    <location>
        <begin position="20"/>
        <end position="87"/>
    </location>
</feature>
<dbReference type="GO" id="GO:0071709">
    <property type="term" value="P:membrane assembly"/>
    <property type="evidence" value="ECO:0007669"/>
    <property type="project" value="InterPro"/>
</dbReference>
<dbReference type="PROSITE" id="PS51779">
    <property type="entry name" value="POTRA"/>
    <property type="match status" value="2"/>
</dbReference>
<dbReference type="EMBL" id="LNKT01000034">
    <property type="protein sequence ID" value="KYJ86368.1"/>
    <property type="molecule type" value="Genomic_DNA"/>
</dbReference>
<keyword evidence="6" id="KW-0472">Membrane</keyword>
<evidence type="ECO:0000256" key="1">
    <source>
        <dbReference type="ARBA" id="ARBA00004370"/>
    </source>
</evidence>
<reference evidence="11 12" key="1">
    <citation type="submission" date="2015-11" db="EMBL/GenBank/DDBJ databases">
        <title>Draft genome of Sulfurovum riftiae 1812E, a member of the Epsilonproteobacteria isolated from the tube of the deep-sea hydrothermal vent tubewom Riftia pachyptila.</title>
        <authorList>
            <person name="Vetriani C."/>
            <person name="Giovannelli D."/>
        </authorList>
    </citation>
    <scope>NUCLEOTIDE SEQUENCE [LARGE SCALE GENOMIC DNA]</scope>
    <source>
        <strain evidence="11 12">1812E</strain>
    </source>
</reference>
<sequence length="791" mass="88652">MMVKKIALSWMIMGSLLMAQKITNIKFEGLAHLSKSVAYEVAGIRPGDNVTSEQIDESVKNFFEQGYFEDVWVEQKGSTLIYHFNEKRAIAKVKVTGYGDDGKKLLESAGIKKGDLYDEMRIQRAKKTMQAALEAKGNYDSVVEVTTKPVGKNAVAVTFDVNKGEKIKIKKLNFIGAKALDKSDLENELVNQEEDALGFIPFFFHNGEVKVDQLEYDAYRVKETYMKHGYLDAYVSKPLMRVDYSSYTAEVDYQIKEGKQYKLGKVSISQSIPGLKTEDLASELDLHSGRVFNITKMRKDMKMLENAAGDLGYAYAKVTPNMHKDPEKGIVDIQYIITPGQKVTIGDVLISGNDETKDRVIRRYIYLAPGDLYNATDLKESKNALQRTGFFEKVDIQSQRVSEDKINLLVKVKETQTGTISAGGGYGSYEGFMVNASISDRNLFGSGINSTLGFEWSKVSQNFNLSFVNPRVWDSLYSMGLSLYKRKYDYNYDQTDGYTIDQLGGSLNVGREFWRHFYASVGVGYVDNKSEYSESYLQSINTISNQFYNDQYAKTSGFASLRFDNTDDYLLPREGFIASVNGEFSNMDGDLTQENIDRGYTSFDSFTKVRARFGAFYGMEDLIDYDLILRFKARYTKIFSMDDQYIPIAERLFMGGIGSVRGYNPYSLSPDVIGAGGVPGYPGSRIGGTERESISLEANIPLSDAAKMRLSAFYDIGRISTDTVLGIGGVPIDFNDPDQSYYGDSLVRSSAGAVVEWQSPFGAINLIFAYAIDPDEYDDTATFEFSMGNQF</sequence>
<evidence type="ECO:0000256" key="6">
    <source>
        <dbReference type="ARBA" id="ARBA00023136"/>
    </source>
</evidence>
<dbReference type="OrthoDB" id="9803054at2"/>
<dbReference type="Gene3D" id="2.40.160.50">
    <property type="entry name" value="membrane protein fhac: a member of the omp85/tpsb transporter family"/>
    <property type="match status" value="1"/>
</dbReference>
<evidence type="ECO:0000256" key="7">
    <source>
        <dbReference type="ARBA" id="ARBA00023237"/>
    </source>
</evidence>
<dbReference type="Pfam" id="PF07244">
    <property type="entry name" value="POTRA"/>
    <property type="match status" value="5"/>
</dbReference>
<dbReference type="RefSeq" id="WP_067331278.1">
    <property type="nucleotide sequence ID" value="NZ_LNKT01000034.1"/>
</dbReference>
<evidence type="ECO:0000256" key="3">
    <source>
        <dbReference type="ARBA" id="ARBA00022692"/>
    </source>
</evidence>
<keyword evidence="7" id="KW-0998">Cell outer membrane</keyword>
<dbReference type="InterPro" id="IPR039910">
    <property type="entry name" value="D15-like"/>
</dbReference>
<dbReference type="Proteomes" id="UP000075359">
    <property type="component" value="Unassembled WGS sequence"/>
</dbReference>
<evidence type="ECO:0000256" key="2">
    <source>
        <dbReference type="ARBA" id="ARBA00022452"/>
    </source>
</evidence>
<evidence type="ECO:0000259" key="10">
    <source>
        <dbReference type="PROSITE" id="PS51779"/>
    </source>
</evidence>
<dbReference type="Pfam" id="PF01103">
    <property type="entry name" value="Omp85"/>
    <property type="match status" value="1"/>
</dbReference>
<gene>
    <name evidence="11" type="ORF">AS592_06120</name>
</gene>
<dbReference type="PANTHER" id="PTHR12815">
    <property type="entry name" value="SORTING AND ASSEMBLY MACHINERY SAMM50 PROTEIN FAMILY MEMBER"/>
    <property type="match status" value="1"/>
</dbReference>
<name>A0A151CFR3_9BACT</name>
<dbReference type="InterPro" id="IPR010827">
    <property type="entry name" value="BamA/TamA_POTRA"/>
</dbReference>
<dbReference type="GO" id="GO:0009279">
    <property type="term" value="C:cell outer membrane"/>
    <property type="evidence" value="ECO:0007669"/>
    <property type="project" value="UniProtKB-UniRule"/>
</dbReference>
<comment type="subcellular location">
    <subcellularLocation>
        <location evidence="1">Membrane</location>
    </subcellularLocation>
</comment>
<evidence type="ECO:0000256" key="8">
    <source>
        <dbReference type="NCBIfam" id="TIGR03303"/>
    </source>
</evidence>
<dbReference type="InterPro" id="IPR000184">
    <property type="entry name" value="Bac_surfAg_D15"/>
</dbReference>